<accession>A0A4C1V9W7</accession>
<evidence type="ECO:0000313" key="2">
    <source>
        <dbReference type="EMBL" id="GBP34694.1"/>
    </source>
</evidence>
<proteinExistence type="predicted"/>
<keyword evidence="3" id="KW-1185">Reference proteome</keyword>
<evidence type="ECO:0000256" key="1">
    <source>
        <dbReference type="SAM" id="MobiDB-lite"/>
    </source>
</evidence>
<protein>
    <submittedName>
        <fullName evidence="2">Uncharacterized protein</fullName>
    </submittedName>
</protein>
<name>A0A4C1V9W7_EUMVA</name>
<comment type="caution">
    <text evidence="2">The sequence shown here is derived from an EMBL/GenBank/DDBJ whole genome shotgun (WGS) entry which is preliminary data.</text>
</comment>
<reference evidence="2 3" key="1">
    <citation type="journal article" date="2019" name="Commun. Biol.">
        <title>The bagworm genome reveals a unique fibroin gene that provides high tensile strength.</title>
        <authorList>
            <person name="Kono N."/>
            <person name="Nakamura H."/>
            <person name="Ohtoshi R."/>
            <person name="Tomita M."/>
            <person name="Numata K."/>
            <person name="Arakawa K."/>
        </authorList>
    </citation>
    <scope>NUCLEOTIDE SEQUENCE [LARGE SCALE GENOMIC DNA]</scope>
</reference>
<organism evidence="2 3">
    <name type="scientific">Eumeta variegata</name>
    <name type="common">Bagworm moth</name>
    <name type="synonym">Eumeta japonica</name>
    <dbReference type="NCBI Taxonomy" id="151549"/>
    <lineage>
        <taxon>Eukaryota</taxon>
        <taxon>Metazoa</taxon>
        <taxon>Ecdysozoa</taxon>
        <taxon>Arthropoda</taxon>
        <taxon>Hexapoda</taxon>
        <taxon>Insecta</taxon>
        <taxon>Pterygota</taxon>
        <taxon>Neoptera</taxon>
        <taxon>Endopterygota</taxon>
        <taxon>Lepidoptera</taxon>
        <taxon>Glossata</taxon>
        <taxon>Ditrysia</taxon>
        <taxon>Tineoidea</taxon>
        <taxon>Psychidae</taxon>
        <taxon>Oiketicinae</taxon>
        <taxon>Eumeta</taxon>
    </lineage>
</organism>
<feature type="region of interest" description="Disordered" evidence="1">
    <location>
        <begin position="1"/>
        <end position="25"/>
    </location>
</feature>
<dbReference type="EMBL" id="BGZK01000292">
    <property type="protein sequence ID" value="GBP34694.1"/>
    <property type="molecule type" value="Genomic_DNA"/>
</dbReference>
<dbReference type="Proteomes" id="UP000299102">
    <property type="component" value="Unassembled WGS sequence"/>
</dbReference>
<sequence length="99" mass="11075">MQPIGDRPAIVPSVSAEGRQLQGRDNIANELTSSIVSEKVGGGRKVWRSERLKNPPVWLIYQSRVRSGGGLSPRAETRSARLTNLLHHNRFYPPSDRPF</sequence>
<dbReference type="AlphaFoldDB" id="A0A4C1V9W7"/>
<evidence type="ECO:0000313" key="3">
    <source>
        <dbReference type="Proteomes" id="UP000299102"/>
    </source>
</evidence>
<gene>
    <name evidence="2" type="ORF">EVAR_31563_1</name>
</gene>